<dbReference type="InterPro" id="IPR013103">
    <property type="entry name" value="RVT_2"/>
</dbReference>
<sequence length="440" mass="49981">MKGLMVDSGATKHTVTDIGMFEEFDSSFKPQSHILELADGERASGIAMKKGTAKVRLRDSKGCIVDMMLMEALYVPSFSQDIFSVKAAIAHGATVIFKEGQNRLIHKNDRLFYLSTVTNEIDECNVCYDLQTWHEILGHCNYDDVLKLESVTDGMKIRDLAGPIEPAGKDGFRFVLAFTDDYSGAVFTYFLKKDVYEHFEHSKRAETQVPKLDVTKVIPQEIKVECDAETDLKSESESGQSARYPKRERRPPQYYTDYDYEIKGVEDQALTNIDYYYRVACDVPQTLKETLSSSKSEQWVKAMKEEMDSLIENNTFTLTTLPEGKNAVGGRWVYTIKENPDEIIYKARYVAKGYSQVPGIDYNETFSPTADMTSVRVLMQLAAQYDLELHQMDVKTAYLHAPIDCEMYMEQPEGFEVKLKTGEKLVCKLNKSLYGLKLSG</sequence>
<dbReference type="Pfam" id="PF07727">
    <property type="entry name" value="RVT_2"/>
    <property type="match status" value="1"/>
</dbReference>
<reference evidence="4 5" key="1">
    <citation type="submission" date="2018-03" db="EMBL/GenBank/DDBJ databases">
        <title>Draft genome sequence of Rohu Carp (Labeo rohita).</title>
        <authorList>
            <person name="Das P."/>
            <person name="Kushwaha B."/>
            <person name="Joshi C.G."/>
            <person name="Kumar D."/>
            <person name="Nagpure N.S."/>
            <person name="Sahoo L."/>
            <person name="Das S.P."/>
            <person name="Bit A."/>
            <person name="Patnaik S."/>
            <person name="Meher P.K."/>
            <person name="Jayasankar P."/>
            <person name="Koringa P.G."/>
            <person name="Patel N.V."/>
            <person name="Hinsu A.T."/>
            <person name="Kumar R."/>
            <person name="Pandey M."/>
            <person name="Agarwal S."/>
            <person name="Srivastava S."/>
            <person name="Singh M."/>
            <person name="Iquebal M.A."/>
            <person name="Jaiswal S."/>
            <person name="Angadi U.B."/>
            <person name="Kumar N."/>
            <person name="Raza M."/>
            <person name="Shah T.M."/>
            <person name="Rai A."/>
            <person name="Jena J.K."/>
        </authorList>
    </citation>
    <scope>NUCLEOTIDE SEQUENCE [LARGE SCALE GENOMIC DNA]</scope>
    <source>
        <strain evidence="4">DASCIFA01</strain>
        <tissue evidence="4">Testis</tissue>
    </source>
</reference>
<name>A0A498M694_LABRO</name>
<dbReference type="Pfam" id="PF22936">
    <property type="entry name" value="Pol_BBD"/>
    <property type="match status" value="1"/>
</dbReference>
<evidence type="ECO:0000313" key="4">
    <source>
        <dbReference type="EMBL" id="RXN12697.1"/>
    </source>
</evidence>
<evidence type="ECO:0000259" key="2">
    <source>
        <dbReference type="Pfam" id="PF07727"/>
    </source>
</evidence>
<gene>
    <name evidence="4" type="ORF">ROHU_010037</name>
</gene>
<evidence type="ECO:0000313" key="5">
    <source>
        <dbReference type="Proteomes" id="UP000290572"/>
    </source>
</evidence>
<dbReference type="Proteomes" id="UP000290572">
    <property type="component" value="Unassembled WGS sequence"/>
</dbReference>
<dbReference type="STRING" id="84645.A0A498M694"/>
<dbReference type="EMBL" id="QBIY01013037">
    <property type="protein sequence ID" value="RXN12697.1"/>
    <property type="molecule type" value="Genomic_DNA"/>
</dbReference>
<feature type="region of interest" description="Disordered" evidence="1">
    <location>
        <begin position="229"/>
        <end position="250"/>
    </location>
</feature>
<evidence type="ECO:0000259" key="3">
    <source>
        <dbReference type="Pfam" id="PF22936"/>
    </source>
</evidence>
<organism evidence="4 5">
    <name type="scientific">Labeo rohita</name>
    <name type="common">Indian major carp</name>
    <name type="synonym">Cyprinus rohita</name>
    <dbReference type="NCBI Taxonomy" id="84645"/>
    <lineage>
        <taxon>Eukaryota</taxon>
        <taxon>Metazoa</taxon>
        <taxon>Chordata</taxon>
        <taxon>Craniata</taxon>
        <taxon>Vertebrata</taxon>
        <taxon>Euteleostomi</taxon>
        <taxon>Actinopterygii</taxon>
        <taxon>Neopterygii</taxon>
        <taxon>Teleostei</taxon>
        <taxon>Ostariophysi</taxon>
        <taxon>Cypriniformes</taxon>
        <taxon>Cyprinidae</taxon>
        <taxon>Labeoninae</taxon>
        <taxon>Labeonini</taxon>
        <taxon>Labeo</taxon>
    </lineage>
</organism>
<proteinExistence type="predicted"/>
<evidence type="ECO:0000256" key="1">
    <source>
        <dbReference type="SAM" id="MobiDB-lite"/>
    </source>
</evidence>
<feature type="domain" description="Reverse transcriptase Ty1/copia-type" evidence="2">
    <location>
        <begin position="313"/>
        <end position="438"/>
    </location>
</feature>
<accession>A0A498M694</accession>
<dbReference type="InterPro" id="IPR054722">
    <property type="entry name" value="PolX-like_BBD"/>
</dbReference>
<comment type="caution">
    <text evidence="4">The sequence shown here is derived from an EMBL/GenBank/DDBJ whole genome shotgun (WGS) entry which is preliminary data.</text>
</comment>
<keyword evidence="5" id="KW-1185">Reference proteome</keyword>
<protein>
    <submittedName>
        <fullName evidence="4">Retrovirus-related Pol poly from transposon TNT 1-94</fullName>
    </submittedName>
</protein>
<dbReference type="AlphaFoldDB" id="A0A498M694"/>
<feature type="domain" description="Retrovirus-related Pol polyprotein from transposon TNT 1-94-like beta-barrel" evidence="3">
    <location>
        <begin position="5"/>
        <end position="92"/>
    </location>
</feature>